<feature type="transmembrane region" description="Helical" evidence="1">
    <location>
        <begin position="94"/>
        <end position="116"/>
    </location>
</feature>
<reference evidence="2 3" key="1">
    <citation type="submission" date="2023-03" db="EMBL/GenBank/DDBJ databases">
        <title>Complete genome sequence of Tepidibacter sp. SWIR-1, isolated from a deep-sea hydrothermal vent.</title>
        <authorList>
            <person name="Li X."/>
        </authorList>
    </citation>
    <scope>NUCLEOTIDE SEQUENCE [LARGE SCALE GENOMIC DNA]</scope>
    <source>
        <strain evidence="2 3">SWIR-1</strain>
    </source>
</reference>
<dbReference type="EMBL" id="CP120733">
    <property type="protein sequence ID" value="WFD08928.1"/>
    <property type="molecule type" value="Genomic_DNA"/>
</dbReference>
<feature type="transmembrane region" description="Helical" evidence="1">
    <location>
        <begin position="128"/>
        <end position="150"/>
    </location>
</feature>
<dbReference type="RefSeq" id="WP_277730847.1">
    <property type="nucleotide sequence ID" value="NZ_CP120733.1"/>
</dbReference>
<feature type="transmembrane region" description="Helical" evidence="1">
    <location>
        <begin position="156"/>
        <end position="174"/>
    </location>
</feature>
<keyword evidence="1" id="KW-0472">Membrane</keyword>
<name>A0ABY8E7Q8_9FIRM</name>
<accession>A0ABY8E7Q8</accession>
<protein>
    <recommendedName>
        <fullName evidence="4">Yip1 domain-containing protein</fullName>
    </recommendedName>
</protein>
<dbReference type="Proteomes" id="UP001222800">
    <property type="component" value="Chromosome"/>
</dbReference>
<evidence type="ECO:0000256" key="1">
    <source>
        <dbReference type="SAM" id="Phobius"/>
    </source>
</evidence>
<evidence type="ECO:0008006" key="4">
    <source>
        <dbReference type="Google" id="ProtNLM"/>
    </source>
</evidence>
<gene>
    <name evidence="2" type="ORF">P4S50_11065</name>
</gene>
<evidence type="ECO:0000313" key="3">
    <source>
        <dbReference type="Proteomes" id="UP001222800"/>
    </source>
</evidence>
<evidence type="ECO:0000313" key="2">
    <source>
        <dbReference type="EMBL" id="WFD08928.1"/>
    </source>
</evidence>
<feature type="transmembrane region" description="Helical" evidence="1">
    <location>
        <begin position="39"/>
        <end position="57"/>
    </location>
</feature>
<sequence>MQKRELLYNEGRNNFSSRIKGSITRIQSSCSELSAIESIIVLACYSVVFSLINMIYLASSSSNNVIHNIYMNLIGNFEIAGVTGLASWGNIFVIGAKAVFIESLMLMSFIAFVNILTNKTVDFKKLIVSVNISYVIPIMCSVLAIVISAISIEASLVILLVAKLTQYVLLYGYGKELTGLSFANSIYAYPLVILSSELICILYFKESIYTFISSLL</sequence>
<proteinExistence type="predicted"/>
<organism evidence="2 3">
    <name type="scientific">Tepidibacter hydrothermalis</name>
    <dbReference type="NCBI Taxonomy" id="3036126"/>
    <lineage>
        <taxon>Bacteria</taxon>
        <taxon>Bacillati</taxon>
        <taxon>Bacillota</taxon>
        <taxon>Clostridia</taxon>
        <taxon>Peptostreptococcales</taxon>
        <taxon>Peptostreptococcaceae</taxon>
        <taxon>Tepidibacter</taxon>
    </lineage>
</organism>
<feature type="transmembrane region" description="Helical" evidence="1">
    <location>
        <begin position="186"/>
        <end position="204"/>
    </location>
</feature>
<keyword evidence="1" id="KW-1133">Transmembrane helix</keyword>
<keyword evidence="1" id="KW-0812">Transmembrane</keyword>
<keyword evidence="3" id="KW-1185">Reference proteome</keyword>